<dbReference type="EMBL" id="JADIMI010000060">
    <property type="protein sequence ID" value="MBO8452418.1"/>
    <property type="molecule type" value="Genomic_DNA"/>
</dbReference>
<dbReference type="InterPro" id="IPR017438">
    <property type="entry name" value="ATP-NAD_kinase_N"/>
</dbReference>
<keyword evidence="2" id="KW-0547">Nucleotide-binding</keyword>
<dbReference type="Pfam" id="PF19279">
    <property type="entry name" value="YegS_C"/>
    <property type="match status" value="1"/>
</dbReference>
<dbReference type="SUPFAM" id="SSF111331">
    <property type="entry name" value="NAD kinase/diacylglycerol kinase-like"/>
    <property type="match status" value="1"/>
</dbReference>
<dbReference type="PANTHER" id="PTHR12358:SF106">
    <property type="entry name" value="LIPID KINASE YEGS"/>
    <property type="match status" value="1"/>
</dbReference>
<proteinExistence type="predicted"/>
<evidence type="ECO:0000259" key="5">
    <source>
        <dbReference type="PROSITE" id="PS50146"/>
    </source>
</evidence>
<evidence type="ECO:0000256" key="4">
    <source>
        <dbReference type="ARBA" id="ARBA00022840"/>
    </source>
</evidence>
<dbReference type="PROSITE" id="PS50146">
    <property type="entry name" value="DAGK"/>
    <property type="match status" value="1"/>
</dbReference>
<feature type="domain" description="DAGKc" evidence="5">
    <location>
        <begin position="3"/>
        <end position="150"/>
    </location>
</feature>
<reference evidence="6" key="1">
    <citation type="submission" date="2020-10" db="EMBL/GenBank/DDBJ databases">
        <authorList>
            <person name="Gilroy R."/>
        </authorList>
    </citation>
    <scope>NUCLEOTIDE SEQUENCE</scope>
    <source>
        <strain evidence="6">B1-20833</strain>
    </source>
</reference>
<dbReference type="Pfam" id="PF00781">
    <property type="entry name" value="DAGK_cat"/>
    <property type="match status" value="1"/>
</dbReference>
<evidence type="ECO:0000256" key="1">
    <source>
        <dbReference type="ARBA" id="ARBA00022679"/>
    </source>
</evidence>
<name>A0A9D9HIK7_9BACT</name>
<comment type="caution">
    <text evidence="6">The sequence shown here is derived from an EMBL/GenBank/DDBJ whole genome shotgun (WGS) entry which is preliminary data.</text>
</comment>
<dbReference type="Proteomes" id="UP000823661">
    <property type="component" value="Unassembled WGS sequence"/>
</dbReference>
<dbReference type="GO" id="GO:0005524">
    <property type="term" value="F:ATP binding"/>
    <property type="evidence" value="ECO:0007669"/>
    <property type="project" value="UniProtKB-KW"/>
</dbReference>
<evidence type="ECO:0000313" key="6">
    <source>
        <dbReference type="EMBL" id="MBO8452418.1"/>
    </source>
</evidence>
<keyword evidence="4" id="KW-0067">ATP-binding</keyword>
<dbReference type="PANTHER" id="PTHR12358">
    <property type="entry name" value="SPHINGOSINE KINASE"/>
    <property type="match status" value="1"/>
</dbReference>
<dbReference type="InterPro" id="IPR045540">
    <property type="entry name" value="YegS/DAGK_C"/>
</dbReference>
<gene>
    <name evidence="6" type="ORF">IAC06_06000</name>
</gene>
<dbReference type="AlphaFoldDB" id="A0A9D9HIK7"/>
<evidence type="ECO:0000256" key="3">
    <source>
        <dbReference type="ARBA" id="ARBA00022777"/>
    </source>
</evidence>
<reference evidence="6" key="2">
    <citation type="journal article" date="2021" name="PeerJ">
        <title>Extensive microbial diversity within the chicken gut microbiome revealed by metagenomics and culture.</title>
        <authorList>
            <person name="Gilroy R."/>
            <person name="Ravi A."/>
            <person name="Getino M."/>
            <person name="Pursley I."/>
            <person name="Horton D.L."/>
            <person name="Alikhan N.F."/>
            <person name="Baker D."/>
            <person name="Gharbi K."/>
            <person name="Hall N."/>
            <person name="Watson M."/>
            <person name="Adriaenssens E.M."/>
            <person name="Foster-Nyarko E."/>
            <person name="Jarju S."/>
            <person name="Secka A."/>
            <person name="Antonio M."/>
            <person name="Oren A."/>
            <person name="Chaudhuri R.R."/>
            <person name="La Ragione R."/>
            <person name="Hildebrand F."/>
            <person name="Pallen M.J."/>
        </authorList>
    </citation>
    <scope>NUCLEOTIDE SEQUENCE</scope>
    <source>
        <strain evidence="6">B1-20833</strain>
    </source>
</reference>
<dbReference type="InterPro" id="IPR001206">
    <property type="entry name" value="Diacylglycerol_kinase_cat_dom"/>
</dbReference>
<organism evidence="6 7">
    <name type="scientific">Candidatus Cryptobacteroides intestinavium</name>
    <dbReference type="NCBI Taxonomy" id="2840766"/>
    <lineage>
        <taxon>Bacteria</taxon>
        <taxon>Pseudomonadati</taxon>
        <taxon>Bacteroidota</taxon>
        <taxon>Bacteroidia</taxon>
        <taxon>Bacteroidales</taxon>
        <taxon>Candidatus Cryptobacteroides</taxon>
    </lineage>
</organism>
<keyword evidence="3" id="KW-0418">Kinase</keyword>
<keyword evidence="1" id="KW-0808">Transferase</keyword>
<accession>A0A9D9HIK7</accession>
<dbReference type="Gene3D" id="2.60.200.40">
    <property type="match status" value="1"/>
</dbReference>
<dbReference type="InterPro" id="IPR016064">
    <property type="entry name" value="NAD/diacylglycerol_kinase_sf"/>
</dbReference>
<evidence type="ECO:0000313" key="7">
    <source>
        <dbReference type="Proteomes" id="UP000823661"/>
    </source>
</evidence>
<protein>
    <recommendedName>
        <fullName evidence="5">DAGKc domain-containing protein</fullName>
    </recommendedName>
</protein>
<sequence>MEHNDLAWYAVVNPHAGTGKLLPKWKMAEDLMRCKGIDCRYMSTDCRFHATELTCSAAEEGFRRFIAVGGDGTAHEILDGIMHYISDVRLKGGSVSLSDFTLAVVPIGSGNDWIKSHHIPYDVGEVVDMISAGSFSGQDIVKVTSSVCDGSAGPGGISYMINIGGAGLDAMICERVNRQKDRGKSGRLLYVDSLIYNLVHSENFSVEVVCDGMTVYKGKCLSIAFGIGRYSGGGFRQTPDAVMDDGLLDVTVIPPLKAYRIPGAARRLIDGTFLRQKEVLSFRAGTVEVLPSDGRHDIVEVDGEITGTLPVRLEVLPDRINVLHRD</sequence>
<dbReference type="InterPro" id="IPR050187">
    <property type="entry name" value="Lipid_Phosphate_FormReg"/>
</dbReference>
<evidence type="ECO:0000256" key="2">
    <source>
        <dbReference type="ARBA" id="ARBA00022741"/>
    </source>
</evidence>
<dbReference type="Gene3D" id="3.40.50.10330">
    <property type="entry name" value="Probable inorganic polyphosphate/atp-NAD kinase, domain 1"/>
    <property type="match status" value="1"/>
</dbReference>
<dbReference type="GO" id="GO:0005886">
    <property type="term" value="C:plasma membrane"/>
    <property type="evidence" value="ECO:0007669"/>
    <property type="project" value="TreeGrafter"/>
</dbReference>
<dbReference type="GO" id="GO:0016301">
    <property type="term" value="F:kinase activity"/>
    <property type="evidence" value="ECO:0007669"/>
    <property type="project" value="UniProtKB-KW"/>
</dbReference>